<name>A0A3S3NMF8_9MAGN</name>
<dbReference type="GO" id="GO:0016114">
    <property type="term" value="P:terpenoid biosynthetic process"/>
    <property type="evidence" value="ECO:0007669"/>
    <property type="project" value="UniProtKB-UniPathway"/>
</dbReference>
<dbReference type="InterPro" id="IPR008930">
    <property type="entry name" value="Terpenoid_cyclase/PrenylTrfase"/>
</dbReference>
<dbReference type="Proteomes" id="UP000283530">
    <property type="component" value="Unassembled WGS sequence"/>
</dbReference>
<dbReference type="EMBL" id="QPKB01000501">
    <property type="protein sequence ID" value="RWR98084.1"/>
    <property type="molecule type" value="Genomic_DNA"/>
</dbReference>
<dbReference type="GO" id="GO:0010333">
    <property type="term" value="F:terpene synthase activity"/>
    <property type="evidence" value="ECO:0007669"/>
    <property type="project" value="InterPro"/>
</dbReference>
<comment type="pathway">
    <text evidence="1">Secondary metabolite biosynthesis; terpenoid biosynthesis.</text>
</comment>
<accession>A0A3S3NMF8</accession>
<dbReference type="InterPro" id="IPR001906">
    <property type="entry name" value="Terpene_synth_N"/>
</dbReference>
<evidence type="ECO:0000256" key="4">
    <source>
        <dbReference type="SAM" id="MobiDB-lite"/>
    </source>
</evidence>
<evidence type="ECO:0000313" key="7">
    <source>
        <dbReference type="Proteomes" id="UP000283530"/>
    </source>
</evidence>
<evidence type="ECO:0000313" key="6">
    <source>
        <dbReference type="EMBL" id="RWR98084.1"/>
    </source>
</evidence>
<reference evidence="6 7" key="1">
    <citation type="journal article" date="2019" name="Nat. Plants">
        <title>Stout camphor tree genome fills gaps in understanding of flowering plant genome evolution.</title>
        <authorList>
            <person name="Chaw S.M."/>
            <person name="Liu Y.C."/>
            <person name="Wu Y.W."/>
            <person name="Wang H.Y."/>
            <person name="Lin C.I."/>
            <person name="Wu C.S."/>
            <person name="Ke H.M."/>
            <person name="Chang L.Y."/>
            <person name="Hsu C.Y."/>
            <person name="Yang H.T."/>
            <person name="Sudianto E."/>
            <person name="Hsu M.H."/>
            <person name="Wu K.P."/>
            <person name="Wang L.N."/>
            <person name="Leebens-Mack J.H."/>
            <person name="Tsai I.J."/>
        </authorList>
    </citation>
    <scope>NUCLEOTIDE SEQUENCE [LARGE SCALE GENOMIC DNA]</scope>
    <source>
        <strain evidence="7">cv. Chaw 1501</strain>
        <tissue evidence="6">Young leaves</tissue>
    </source>
</reference>
<evidence type="ECO:0000256" key="2">
    <source>
        <dbReference type="ARBA" id="ARBA00022842"/>
    </source>
</evidence>
<gene>
    <name evidence="6" type="ORF">CKAN_02757800</name>
</gene>
<dbReference type="PANTHER" id="PTHR31225:SF98">
    <property type="entry name" value="TERPENE SYNTHASE 9-RELATED"/>
    <property type="match status" value="1"/>
</dbReference>
<dbReference type="Gene3D" id="1.50.10.130">
    <property type="entry name" value="Terpene synthase, N-terminal domain"/>
    <property type="match status" value="1"/>
</dbReference>
<dbReference type="SUPFAM" id="SSF48239">
    <property type="entry name" value="Terpenoid cyclases/Protein prenyltransferases"/>
    <property type="match status" value="1"/>
</dbReference>
<dbReference type="InterPro" id="IPR050148">
    <property type="entry name" value="Terpene_synthase-like"/>
</dbReference>
<evidence type="ECO:0000256" key="3">
    <source>
        <dbReference type="ARBA" id="ARBA00023239"/>
    </source>
</evidence>
<sequence>MGLWVGVAGAGRGREGDGAAGGGCRSKRGREREGRQLAGEIGLPEQEEEEREMGRRLTGLPEQVISRVGQTVSERSMDFMEVRRAGNYHSTFWDIDSIRALLARRDFTAATALSYDHHKRLKETIQRRLRDFTQPHHLLGLIDAVQHLGVAYQFEQEISDALNGLHSEDTEHAIKDSLHHTSLYFRLLRQHGCNLSSADELRWVHVMEDIFNKFKKEGGGFKASLCEDAVGLLSMYEAAHLGVEGEAILEEAKVFSTANLKIMMERVEKKIADRIEHALEIPLHWRAPSVTPPKVKPGLYVRLGPIKTFSNIKQMQPGPNHVP</sequence>
<dbReference type="OrthoDB" id="1877784at2759"/>
<dbReference type="Pfam" id="PF01397">
    <property type="entry name" value="Terpene_synth"/>
    <property type="match status" value="1"/>
</dbReference>
<dbReference type="InterPro" id="IPR036965">
    <property type="entry name" value="Terpene_synth_N_sf"/>
</dbReference>
<keyword evidence="7" id="KW-1185">Reference proteome</keyword>
<feature type="region of interest" description="Disordered" evidence="4">
    <location>
        <begin position="12"/>
        <end position="50"/>
    </location>
</feature>
<dbReference type="AlphaFoldDB" id="A0A3S3NMF8"/>
<evidence type="ECO:0000259" key="5">
    <source>
        <dbReference type="Pfam" id="PF01397"/>
    </source>
</evidence>
<comment type="caution">
    <text evidence="6">The sequence shown here is derived from an EMBL/GenBank/DDBJ whole genome shotgun (WGS) entry which is preliminary data.</text>
</comment>
<protein>
    <submittedName>
        <fullName evidence="6">Beta-bisabolene synthase-like protein</fullName>
    </submittedName>
</protein>
<keyword evidence="2" id="KW-0460">Magnesium</keyword>
<proteinExistence type="predicted"/>
<organism evidence="6 7">
    <name type="scientific">Cinnamomum micranthum f. kanehirae</name>
    <dbReference type="NCBI Taxonomy" id="337451"/>
    <lineage>
        <taxon>Eukaryota</taxon>
        <taxon>Viridiplantae</taxon>
        <taxon>Streptophyta</taxon>
        <taxon>Embryophyta</taxon>
        <taxon>Tracheophyta</taxon>
        <taxon>Spermatophyta</taxon>
        <taxon>Magnoliopsida</taxon>
        <taxon>Magnoliidae</taxon>
        <taxon>Laurales</taxon>
        <taxon>Lauraceae</taxon>
        <taxon>Cinnamomum</taxon>
    </lineage>
</organism>
<feature type="domain" description="Terpene synthase N-terminal" evidence="5">
    <location>
        <begin position="110"/>
        <end position="279"/>
    </location>
</feature>
<dbReference type="PANTHER" id="PTHR31225">
    <property type="entry name" value="OS04G0344100 PROTEIN-RELATED"/>
    <property type="match status" value="1"/>
</dbReference>
<dbReference type="UniPathway" id="UPA00213"/>
<evidence type="ECO:0000256" key="1">
    <source>
        <dbReference type="ARBA" id="ARBA00004721"/>
    </source>
</evidence>
<keyword evidence="3" id="KW-0456">Lyase</keyword>